<evidence type="ECO:0000313" key="3">
    <source>
        <dbReference type="Proteomes" id="UP000037146"/>
    </source>
</evidence>
<keyword evidence="1" id="KW-0472">Membrane</keyword>
<dbReference type="EMBL" id="LFZW01000001">
    <property type="protein sequence ID" value="KMY51727.1"/>
    <property type="molecule type" value="Genomic_DNA"/>
</dbReference>
<evidence type="ECO:0000256" key="1">
    <source>
        <dbReference type="SAM" id="Phobius"/>
    </source>
</evidence>
<feature type="transmembrane region" description="Helical" evidence="1">
    <location>
        <begin position="36"/>
        <end position="53"/>
    </location>
</feature>
<keyword evidence="1" id="KW-0812">Transmembrane</keyword>
<sequence length="69" mass="8174">MIDQNNQNNQLPKELNSVFSDLEINKLLRQEGIKKSFGSSYAFLFQLVFHLIFQHENWFSLLDSKVSRQ</sequence>
<reference evidence="3" key="1">
    <citation type="submission" date="2015-07" db="EMBL/GenBank/DDBJ databases">
        <title>Genome sequencing project for genomic taxonomy and phylogenomics of Bacillus-like bacteria.</title>
        <authorList>
            <person name="Liu B."/>
            <person name="Wang J."/>
            <person name="Zhu Y."/>
            <person name="Liu G."/>
            <person name="Chen Q."/>
            <person name="Chen Z."/>
            <person name="Lan J."/>
            <person name="Che J."/>
            <person name="Ge C."/>
            <person name="Shi H."/>
            <person name="Pan Z."/>
            <person name="Liu X."/>
        </authorList>
    </citation>
    <scope>NUCLEOTIDE SEQUENCE [LARGE SCALE GENOMIC DNA]</scope>
    <source>
        <strain evidence="3">FJAT-27997</strain>
    </source>
</reference>
<name>A0A0K9GZM5_9BACI</name>
<keyword evidence="3" id="KW-1185">Reference proteome</keyword>
<comment type="caution">
    <text evidence="2">The sequence shown here is derived from an EMBL/GenBank/DDBJ whole genome shotgun (WGS) entry which is preliminary data.</text>
</comment>
<dbReference type="AlphaFoldDB" id="A0A0K9GZM5"/>
<accession>A0A0K9GZM5</accession>
<dbReference type="Proteomes" id="UP000037146">
    <property type="component" value="Unassembled WGS sequence"/>
</dbReference>
<organism evidence="2 3">
    <name type="scientific">Peribacillus loiseleuriae</name>
    <dbReference type="NCBI Taxonomy" id="1679170"/>
    <lineage>
        <taxon>Bacteria</taxon>
        <taxon>Bacillati</taxon>
        <taxon>Bacillota</taxon>
        <taxon>Bacilli</taxon>
        <taxon>Bacillales</taxon>
        <taxon>Bacillaceae</taxon>
        <taxon>Peribacillus</taxon>
    </lineage>
</organism>
<proteinExistence type="predicted"/>
<protein>
    <submittedName>
        <fullName evidence="2">Uncharacterized protein</fullName>
    </submittedName>
</protein>
<dbReference type="STRING" id="1679170.AC625_21175"/>
<evidence type="ECO:0000313" key="2">
    <source>
        <dbReference type="EMBL" id="KMY51727.1"/>
    </source>
</evidence>
<gene>
    <name evidence="2" type="ORF">AC625_21175</name>
</gene>
<keyword evidence="1" id="KW-1133">Transmembrane helix</keyword>